<comment type="caution">
    <text evidence="1">The sequence shown here is derived from an EMBL/GenBank/DDBJ whole genome shotgun (WGS) entry which is preliminary data.</text>
</comment>
<evidence type="ECO:0000313" key="1">
    <source>
        <dbReference type="EMBL" id="GAH70892.1"/>
    </source>
</evidence>
<dbReference type="EMBL" id="BARU01031104">
    <property type="protein sequence ID" value="GAH70892.1"/>
    <property type="molecule type" value="Genomic_DNA"/>
</dbReference>
<reference evidence="1" key="1">
    <citation type="journal article" date="2014" name="Front. Microbiol.">
        <title>High frequency of phylogenetically diverse reductive dehalogenase-homologous genes in deep subseafloor sedimentary metagenomes.</title>
        <authorList>
            <person name="Kawai M."/>
            <person name="Futagami T."/>
            <person name="Toyoda A."/>
            <person name="Takaki Y."/>
            <person name="Nishi S."/>
            <person name="Hori S."/>
            <person name="Arai W."/>
            <person name="Tsubouchi T."/>
            <person name="Morono Y."/>
            <person name="Uchiyama I."/>
            <person name="Ito T."/>
            <person name="Fujiyama A."/>
            <person name="Inagaki F."/>
            <person name="Takami H."/>
        </authorList>
    </citation>
    <scope>NUCLEOTIDE SEQUENCE</scope>
    <source>
        <strain evidence="1">Expedition CK06-06</strain>
    </source>
</reference>
<accession>X1HN23</accession>
<organism evidence="1">
    <name type="scientific">marine sediment metagenome</name>
    <dbReference type="NCBI Taxonomy" id="412755"/>
    <lineage>
        <taxon>unclassified sequences</taxon>
        <taxon>metagenomes</taxon>
        <taxon>ecological metagenomes</taxon>
    </lineage>
</organism>
<name>X1HN23_9ZZZZ</name>
<proteinExistence type="predicted"/>
<sequence>GDEARIKFDYDATLGSLTEISCWVMTTAGYYEAATQYLAPYITLEIDVDGDGLMNWNDPDHNDVWLLISPYHDYVTTYGEWFEGTWDDNSYARIKGCPLYPDADEDHLLSDLKVETFSGDRTWGDLNVLRVKIGIGTWIIDPHPEVIAYVDDVTINLDTYDLEPPSDEIDGSVTVNAVSLSIVVEFNTCLVA</sequence>
<protein>
    <submittedName>
        <fullName evidence="1">Uncharacterized protein</fullName>
    </submittedName>
</protein>
<dbReference type="AlphaFoldDB" id="X1HN23"/>
<gene>
    <name evidence="1" type="ORF">S03H2_49247</name>
</gene>
<feature type="non-terminal residue" evidence="1">
    <location>
        <position position="1"/>
    </location>
</feature>